<dbReference type="AlphaFoldDB" id="A0A382BVK7"/>
<evidence type="ECO:0000256" key="2">
    <source>
        <dbReference type="ARBA" id="ARBA00022603"/>
    </source>
</evidence>
<dbReference type="EMBL" id="UINC01031455">
    <property type="protein sequence ID" value="SVB17531.1"/>
    <property type="molecule type" value="Genomic_DNA"/>
</dbReference>
<dbReference type="PIRSF" id="PIRSF004486">
    <property type="entry name" value="MraW"/>
    <property type="match status" value="1"/>
</dbReference>
<dbReference type="SUPFAM" id="SSF81799">
    <property type="entry name" value="Putative methyltransferase TM0872, insert domain"/>
    <property type="match status" value="1"/>
</dbReference>
<name>A0A382BVK7_9ZZZZ</name>
<reference evidence="5" key="1">
    <citation type="submission" date="2018-05" db="EMBL/GenBank/DDBJ databases">
        <authorList>
            <person name="Lanie J.A."/>
            <person name="Ng W.-L."/>
            <person name="Kazmierczak K.M."/>
            <person name="Andrzejewski T.M."/>
            <person name="Davidsen T.M."/>
            <person name="Wayne K.J."/>
            <person name="Tettelin H."/>
            <person name="Glass J.I."/>
            <person name="Rusch D."/>
            <person name="Podicherti R."/>
            <person name="Tsui H.-C.T."/>
            <person name="Winkler M.E."/>
        </authorList>
    </citation>
    <scope>NUCLEOTIDE SEQUENCE</scope>
</reference>
<evidence type="ECO:0000256" key="3">
    <source>
        <dbReference type="ARBA" id="ARBA00022679"/>
    </source>
</evidence>
<dbReference type="Gene3D" id="3.40.50.150">
    <property type="entry name" value="Vaccinia Virus protein VP39"/>
    <property type="match status" value="1"/>
</dbReference>
<organism evidence="5">
    <name type="scientific">marine metagenome</name>
    <dbReference type="NCBI Taxonomy" id="408172"/>
    <lineage>
        <taxon>unclassified sequences</taxon>
        <taxon>metagenomes</taxon>
        <taxon>ecological metagenomes</taxon>
    </lineage>
</organism>
<protein>
    <submittedName>
        <fullName evidence="5">Uncharacterized protein</fullName>
    </submittedName>
</protein>
<dbReference type="GO" id="GO:0071424">
    <property type="term" value="F:rRNA (cytosine-N4-)-methyltransferase activity"/>
    <property type="evidence" value="ECO:0007669"/>
    <property type="project" value="TreeGrafter"/>
</dbReference>
<dbReference type="Pfam" id="PF01795">
    <property type="entry name" value="Methyltransf_5"/>
    <property type="match status" value="1"/>
</dbReference>
<dbReference type="GO" id="GO:0005737">
    <property type="term" value="C:cytoplasm"/>
    <property type="evidence" value="ECO:0007669"/>
    <property type="project" value="TreeGrafter"/>
</dbReference>
<evidence type="ECO:0000313" key="5">
    <source>
        <dbReference type="EMBL" id="SVB17531.1"/>
    </source>
</evidence>
<dbReference type="PANTHER" id="PTHR11265:SF0">
    <property type="entry name" value="12S RRNA N4-METHYLCYTIDINE METHYLTRANSFERASE"/>
    <property type="match status" value="1"/>
</dbReference>
<dbReference type="PANTHER" id="PTHR11265">
    <property type="entry name" value="S-ADENOSYL-METHYLTRANSFERASE MRAW"/>
    <property type="match status" value="1"/>
</dbReference>
<keyword evidence="3" id="KW-0808">Transferase</keyword>
<dbReference type="SUPFAM" id="SSF53335">
    <property type="entry name" value="S-adenosyl-L-methionine-dependent methyltransferases"/>
    <property type="match status" value="1"/>
</dbReference>
<dbReference type="HAMAP" id="MF_01007">
    <property type="entry name" value="16SrRNA_methyltr_H"/>
    <property type="match status" value="1"/>
</dbReference>
<dbReference type="NCBIfam" id="TIGR00006">
    <property type="entry name" value="16S rRNA (cytosine(1402)-N(4))-methyltransferase RsmH"/>
    <property type="match status" value="1"/>
</dbReference>
<gene>
    <name evidence="5" type="ORF">METZ01_LOCUS170385</name>
</gene>
<dbReference type="InterPro" id="IPR023397">
    <property type="entry name" value="SAM-dep_MeTrfase_MraW_recog"/>
</dbReference>
<dbReference type="InterPro" id="IPR029063">
    <property type="entry name" value="SAM-dependent_MTases_sf"/>
</dbReference>
<evidence type="ECO:0000256" key="4">
    <source>
        <dbReference type="ARBA" id="ARBA00022691"/>
    </source>
</evidence>
<keyword evidence="2" id="KW-0489">Methyltransferase</keyword>
<evidence type="ECO:0000256" key="1">
    <source>
        <dbReference type="ARBA" id="ARBA00010396"/>
    </source>
</evidence>
<keyword evidence="4" id="KW-0949">S-adenosyl-L-methionine</keyword>
<accession>A0A382BVK7</accession>
<sequence length="289" mass="32738">MHEAVMVDEVLENLIIDREGTYIDCTFGLGGHSIRILQTLSSGGMLKALDKDPESVKIAENLSSHDKRFSFFNASFGKLSDFVKQESVSGILLDLGISSNQLEDSSRGFSFQKTGPLDMRINQSEGITASQWLSKANKNEIEDVLWKLGEERASRKIAKFICNNREKEPINSTEDLSEIVKRCKSRRGKRHPATNVFRAIRMKINNEIFELKAALESTAKVLKEGGRLIVISFHSIEDRIVKRFLLGKDLENQKELRLVIKKPLRPTKEELKRNPRSRSAILRVAEKVA</sequence>
<dbReference type="GO" id="GO:0070475">
    <property type="term" value="P:rRNA base methylation"/>
    <property type="evidence" value="ECO:0007669"/>
    <property type="project" value="TreeGrafter"/>
</dbReference>
<proteinExistence type="inferred from homology"/>
<dbReference type="Gene3D" id="1.10.150.170">
    <property type="entry name" value="Putative methyltransferase TM0872, insert domain"/>
    <property type="match status" value="1"/>
</dbReference>
<dbReference type="InterPro" id="IPR002903">
    <property type="entry name" value="RsmH"/>
</dbReference>
<comment type="similarity">
    <text evidence="1">Belongs to the methyltransferase superfamily. RsmH family.</text>
</comment>